<dbReference type="Proteomes" id="UP000192738">
    <property type="component" value="Unassembled WGS sequence"/>
</dbReference>
<keyword evidence="2" id="KW-1185">Reference proteome</keyword>
<name>A0A1W1Y5R9_9FIRM</name>
<dbReference type="AlphaFoldDB" id="A0A1W1Y5R9"/>
<dbReference type="EMBL" id="FWXI01000001">
    <property type="protein sequence ID" value="SMC31489.1"/>
    <property type="molecule type" value="Genomic_DNA"/>
</dbReference>
<evidence type="ECO:0000313" key="1">
    <source>
        <dbReference type="EMBL" id="SMC31489.1"/>
    </source>
</evidence>
<gene>
    <name evidence="1" type="ORF">SAMN04488500_1017</name>
</gene>
<accession>A0A1W1Y5R9</accession>
<sequence length="39" mass="4619">MRYEENSLIFEQLFCVLPLVKDLIRGDVTIGVCDREKYI</sequence>
<protein>
    <submittedName>
        <fullName evidence="1">Uncharacterized protein</fullName>
    </submittedName>
</protein>
<organism evidence="1 2">
    <name type="scientific">Sporomusa malonica</name>
    <dbReference type="NCBI Taxonomy" id="112901"/>
    <lineage>
        <taxon>Bacteria</taxon>
        <taxon>Bacillati</taxon>
        <taxon>Bacillota</taxon>
        <taxon>Negativicutes</taxon>
        <taxon>Selenomonadales</taxon>
        <taxon>Sporomusaceae</taxon>
        <taxon>Sporomusa</taxon>
    </lineage>
</organism>
<proteinExistence type="predicted"/>
<reference evidence="1 2" key="1">
    <citation type="submission" date="2017-04" db="EMBL/GenBank/DDBJ databases">
        <authorList>
            <person name="Afonso C.L."/>
            <person name="Miller P.J."/>
            <person name="Scott M.A."/>
            <person name="Spackman E."/>
            <person name="Goraichik I."/>
            <person name="Dimitrov K.M."/>
            <person name="Suarez D.L."/>
            <person name="Swayne D.E."/>
        </authorList>
    </citation>
    <scope>NUCLEOTIDE SEQUENCE [LARGE SCALE GENOMIC DNA]</scope>
    <source>
        <strain evidence="1 2">DSM 5090</strain>
    </source>
</reference>
<evidence type="ECO:0000313" key="2">
    <source>
        <dbReference type="Proteomes" id="UP000192738"/>
    </source>
</evidence>